<feature type="transmembrane region" description="Helical" evidence="1">
    <location>
        <begin position="896"/>
        <end position="922"/>
    </location>
</feature>
<dbReference type="AlphaFoldDB" id="I7ZD09"/>
<evidence type="ECO:0000313" key="2">
    <source>
        <dbReference type="EMBL" id="EIT69779.1"/>
    </source>
</evidence>
<dbReference type="RefSeq" id="WP_007186300.1">
    <property type="nucleotide sequence ID" value="NZ_AKGD01000002.1"/>
</dbReference>
<dbReference type="SUPFAM" id="SSF82693">
    <property type="entry name" value="Multidrug efflux transporter AcrB pore domain, PN1, PN2, PC1 and PC2 subdomains"/>
    <property type="match status" value="2"/>
</dbReference>
<gene>
    <name evidence="2" type="ORF">WQQ_33610</name>
</gene>
<dbReference type="GO" id="GO:0042910">
    <property type="term" value="F:xenobiotic transmembrane transporter activity"/>
    <property type="evidence" value="ECO:0007669"/>
    <property type="project" value="TreeGrafter"/>
</dbReference>
<keyword evidence="1" id="KW-0812">Transmembrane</keyword>
<comment type="caution">
    <text evidence="2">The sequence shown here is derived from an EMBL/GenBank/DDBJ whole genome shotgun (WGS) entry which is preliminary data.</text>
</comment>
<dbReference type="PRINTS" id="PR00702">
    <property type="entry name" value="ACRIFLAVINRP"/>
</dbReference>
<reference evidence="2 3" key="1">
    <citation type="journal article" date="2012" name="J. Bacteriol.">
        <title>Genome Sequence of n-Alkane-Degrading Hydrocarboniphaga effusa Strain AP103T (ATCC BAA-332T).</title>
        <authorList>
            <person name="Chang H.K."/>
            <person name="Zylstra G.J."/>
            <person name="Chae J.C."/>
        </authorList>
    </citation>
    <scope>NUCLEOTIDE SEQUENCE [LARGE SCALE GENOMIC DNA]</scope>
    <source>
        <strain evidence="2 3">AP103</strain>
    </source>
</reference>
<dbReference type="Proteomes" id="UP000003704">
    <property type="component" value="Unassembled WGS sequence"/>
</dbReference>
<dbReference type="PANTHER" id="PTHR32063:SF4">
    <property type="entry name" value="SLR6043 PROTEIN"/>
    <property type="match status" value="1"/>
</dbReference>
<evidence type="ECO:0008006" key="4">
    <source>
        <dbReference type="Google" id="ProtNLM"/>
    </source>
</evidence>
<proteinExistence type="predicted"/>
<keyword evidence="1" id="KW-0472">Membrane</keyword>
<feature type="transmembrane region" description="Helical" evidence="1">
    <location>
        <begin position="340"/>
        <end position="356"/>
    </location>
</feature>
<protein>
    <recommendedName>
        <fullName evidence="4">Acriflavin resistance protein</fullName>
    </recommendedName>
</protein>
<dbReference type="Gene3D" id="3.30.70.1320">
    <property type="entry name" value="Multidrug efflux transporter AcrB pore domain like"/>
    <property type="match status" value="1"/>
</dbReference>
<dbReference type="PATRIC" id="fig|1172194.4.peg.3260"/>
<dbReference type="EMBL" id="AKGD01000002">
    <property type="protein sequence ID" value="EIT69779.1"/>
    <property type="molecule type" value="Genomic_DNA"/>
</dbReference>
<dbReference type="GO" id="GO:0005886">
    <property type="term" value="C:plasma membrane"/>
    <property type="evidence" value="ECO:0007669"/>
    <property type="project" value="TreeGrafter"/>
</dbReference>
<keyword evidence="1" id="KW-1133">Transmembrane helix</keyword>
<sequence>MIAALVEWSLRQRGLVLGLAVVLLVLGVTRLAQVPVDVLPELARPTVSVQAEAPELAAEDVEAQVAVPIETALAGLPGLQRLRSTSTPGLALVQAEFEWGADLYRQRQLVTERLEASRNRWPADVQPRLGPVSSLMGEIMLIAVRSPKQATDASALRDWADWVGRPALLAVPGVAQVLAIGGELRQYEIRPDAERMRLHGVRLNDITEAARGSGRDGGAGIVESSSGDEVVLRTTGGRFDFKTLRDLAVGWRDGAPIRLGQVAEVGEGYKLKRGDAGVDGEPAVILSVQKQPDVDTLTLTRRIEQRLRELQASLPGDAIATPVFEQADFIAASVGNVRDALLHAAIIATLVLLLFLASGRATLAAAVAIPLSLVSAVLALQALGLTIDTMSLGGLAIAVGELIDDAVVGVENVMRRLRENREASSPKPALRIIAQATSEVRTGILYATVIIVLTIAPVLALGGLAGRLFEPLALSYIVAILASLLMALTVTPALCLLGLGERLVTGEPRWLLRLRCVYERALVRVLDASRSLPALVALLLAIVSVVALMVLPRSFLPAFSERTLTVNLVLEPGIGLPDSQRVALTAERLMLEIPGVASVAHRTGRAEADEHAEGVHYSEFDVHLRDASIARDRTADAIRERLAALPGSVSIGQPITHRLDHVLSGVRAPLAIKLVGDDLPTLRSLASEFATRLADDERLTDVQIEKQNEISQWQAQVDSSRAGAYGLSAAQVQRTLARLVSGETLAQIVDGERRFDLVLRLGEAEREPSRLGEQLIDAPAGPVPLSWIADIERKPGPNQIMRENLRRRLVVSASAAGDLDAAEQALREAVERIALPPGNEARIEGEFAERRQSLQRLFVLGGLSLLLMAMVIHLRYRDVRLTLIVMSVVPLSAVGGLLALLITATPLTVASAVGFVTLSGIAARNALLKISHCLNLSIESGRAPDRALLLRAASERLVPVLMTASIAAAALAPLLVSADAPGKEILHPVAVVVFGGLLSATLLDSFLTPWLLERYALAAIERLRLQNQHKSVVPLADTGVDSRF</sequence>
<dbReference type="InterPro" id="IPR027463">
    <property type="entry name" value="AcrB_DN_DC_subdom"/>
</dbReference>
<dbReference type="SUPFAM" id="SSF82714">
    <property type="entry name" value="Multidrug efflux transporter AcrB TolC docking domain, DN and DC subdomains"/>
    <property type="match status" value="2"/>
</dbReference>
<feature type="transmembrane region" description="Helical" evidence="1">
    <location>
        <begin position="363"/>
        <end position="383"/>
    </location>
</feature>
<dbReference type="InterPro" id="IPR001036">
    <property type="entry name" value="Acrflvin-R"/>
</dbReference>
<dbReference type="Pfam" id="PF00873">
    <property type="entry name" value="ACR_tran"/>
    <property type="match status" value="1"/>
</dbReference>
<accession>I7ZD09</accession>
<feature type="transmembrane region" description="Helical" evidence="1">
    <location>
        <begin position="988"/>
        <end position="1012"/>
    </location>
</feature>
<feature type="transmembrane region" description="Helical" evidence="1">
    <location>
        <begin position="957"/>
        <end position="976"/>
    </location>
</feature>
<evidence type="ECO:0000256" key="1">
    <source>
        <dbReference type="SAM" id="Phobius"/>
    </source>
</evidence>
<name>I7ZD09_9GAMM</name>
<dbReference type="Gene3D" id="3.30.70.1440">
    <property type="entry name" value="Multidrug efflux transporter AcrB pore domain"/>
    <property type="match status" value="1"/>
</dbReference>
<organism evidence="2 3">
    <name type="scientific">Hydrocarboniphaga effusa AP103</name>
    <dbReference type="NCBI Taxonomy" id="1172194"/>
    <lineage>
        <taxon>Bacteria</taxon>
        <taxon>Pseudomonadati</taxon>
        <taxon>Pseudomonadota</taxon>
        <taxon>Gammaproteobacteria</taxon>
        <taxon>Nevskiales</taxon>
        <taxon>Nevskiaceae</taxon>
        <taxon>Hydrocarboniphaga</taxon>
    </lineage>
</organism>
<keyword evidence="3" id="KW-1185">Reference proteome</keyword>
<dbReference type="Gene3D" id="3.30.2090.10">
    <property type="entry name" value="Multidrug efflux transporter AcrB TolC docking domain, DN and DC subdomains"/>
    <property type="match status" value="2"/>
</dbReference>
<dbReference type="SUPFAM" id="SSF82866">
    <property type="entry name" value="Multidrug efflux transporter AcrB transmembrane domain"/>
    <property type="match status" value="2"/>
</dbReference>
<feature type="transmembrane region" description="Helical" evidence="1">
    <location>
        <begin position="857"/>
        <end position="876"/>
    </location>
</feature>
<dbReference type="OrthoDB" id="9758297at2"/>
<evidence type="ECO:0000313" key="3">
    <source>
        <dbReference type="Proteomes" id="UP000003704"/>
    </source>
</evidence>
<dbReference type="PANTHER" id="PTHR32063">
    <property type="match status" value="1"/>
</dbReference>
<feature type="transmembrane region" description="Helical" evidence="1">
    <location>
        <begin position="444"/>
        <end position="464"/>
    </location>
</feature>
<feature type="transmembrane region" description="Helical" evidence="1">
    <location>
        <begin position="532"/>
        <end position="551"/>
    </location>
</feature>
<dbReference type="Gene3D" id="3.30.70.1430">
    <property type="entry name" value="Multidrug efflux transporter AcrB pore domain"/>
    <property type="match status" value="2"/>
</dbReference>
<dbReference type="Gene3D" id="1.20.1640.10">
    <property type="entry name" value="Multidrug efflux transporter AcrB transmembrane domain"/>
    <property type="match status" value="2"/>
</dbReference>
<dbReference type="STRING" id="1172194.WQQ_33610"/>
<feature type="transmembrane region" description="Helical" evidence="1">
    <location>
        <begin position="476"/>
        <end position="499"/>
    </location>
</feature>